<dbReference type="PANTHER" id="PTHR13947">
    <property type="entry name" value="GNAT FAMILY N-ACETYLTRANSFERASE"/>
    <property type="match status" value="1"/>
</dbReference>
<dbReference type="PROSITE" id="PS50995">
    <property type="entry name" value="HTH_MARR_2"/>
    <property type="match status" value="1"/>
</dbReference>
<dbReference type="Gene3D" id="1.10.10.10">
    <property type="entry name" value="Winged helix-like DNA-binding domain superfamily/Winged helix DNA-binding domain"/>
    <property type="match status" value="1"/>
</dbReference>
<evidence type="ECO:0000313" key="5">
    <source>
        <dbReference type="Proteomes" id="UP000193200"/>
    </source>
</evidence>
<dbReference type="InterPro" id="IPR050769">
    <property type="entry name" value="NAT_camello-type"/>
</dbReference>
<dbReference type="RefSeq" id="WP_085883385.1">
    <property type="nucleotide sequence ID" value="NZ_FWFR01000001.1"/>
</dbReference>
<feature type="domain" description="N-acetyltransferase" evidence="3">
    <location>
        <begin position="158"/>
        <end position="306"/>
    </location>
</feature>
<sequence length="314" mass="35463">MTGEPNHQAESAVDRIRRFNRFYTRQVGALDEGLQGTSFTLTETRVLYELAHSPDISASALAAGLRLDPAYLSRILRSFRERGLVAGTPSAEDGRRVLLSLTEQGWRTFRPLEEKTKTDIGRLLETIPDADQVRLLDAMATIETVLGAGATGGTDPSVVLRPHRIGDMGWVIHRHAALYSEEYDWDGSFEIMVAEIAAQFLREFDPEKESCWIAEIDGRIAGSVFVVRKDGGTAQLRLLYVEPWARGRGVGQRLVTEAVDFARRTGYRRMMLWTNDILHAARRIYEDKGFRLVEENRHESFGKTLIGQVWDLEL</sequence>
<dbReference type="Pfam" id="PF12802">
    <property type="entry name" value="MarR_2"/>
    <property type="match status" value="1"/>
</dbReference>
<dbReference type="GO" id="GO:0008080">
    <property type="term" value="F:N-acetyltransferase activity"/>
    <property type="evidence" value="ECO:0007669"/>
    <property type="project" value="InterPro"/>
</dbReference>
<dbReference type="Proteomes" id="UP000193200">
    <property type="component" value="Unassembled WGS sequence"/>
</dbReference>
<feature type="domain" description="HTH marR-type" evidence="2">
    <location>
        <begin position="9"/>
        <end position="144"/>
    </location>
</feature>
<dbReference type="PROSITE" id="PS51186">
    <property type="entry name" value="GNAT"/>
    <property type="match status" value="1"/>
</dbReference>
<dbReference type="InterPro" id="IPR036388">
    <property type="entry name" value="WH-like_DNA-bd_sf"/>
</dbReference>
<protein>
    <submittedName>
        <fullName evidence="4">Putative acetyltransferase</fullName>
    </submittedName>
</protein>
<dbReference type="InterPro" id="IPR036390">
    <property type="entry name" value="WH_DNA-bd_sf"/>
</dbReference>
<dbReference type="AlphaFoldDB" id="A0A1Y5T1I8"/>
<name>A0A1Y5T1I8_9PROT</name>
<keyword evidence="1 4" id="KW-0808">Transferase</keyword>
<evidence type="ECO:0000259" key="3">
    <source>
        <dbReference type="PROSITE" id="PS51186"/>
    </source>
</evidence>
<dbReference type="CDD" id="cd00090">
    <property type="entry name" value="HTH_ARSR"/>
    <property type="match status" value="1"/>
</dbReference>
<dbReference type="InterPro" id="IPR011991">
    <property type="entry name" value="ArsR-like_HTH"/>
</dbReference>
<proteinExistence type="predicted"/>
<dbReference type="InterPro" id="IPR000182">
    <property type="entry name" value="GNAT_dom"/>
</dbReference>
<dbReference type="Pfam" id="PF00583">
    <property type="entry name" value="Acetyltransf_1"/>
    <property type="match status" value="1"/>
</dbReference>
<dbReference type="SUPFAM" id="SSF46785">
    <property type="entry name" value="Winged helix' DNA-binding domain"/>
    <property type="match status" value="1"/>
</dbReference>
<dbReference type="SUPFAM" id="SSF55729">
    <property type="entry name" value="Acyl-CoA N-acyltransferases (Nat)"/>
    <property type="match status" value="1"/>
</dbReference>
<dbReference type="EMBL" id="FWFR01000001">
    <property type="protein sequence ID" value="SLN50066.1"/>
    <property type="molecule type" value="Genomic_DNA"/>
</dbReference>
<reference evidence="4 5" key="1">
    <citation type="submission" date="2017-03" db="EMBL/GenBank/DDBJ databases">
        <authorList>
            <person name="Afonso C.L."/>
            <person name="Miller P.J."/>
            <person name="Scott M.A."/>
            <person name="Spackman E."/>
            <person name="Goraichik I."/>
            <person name="Dimitrov K.M."/>
            <person name="Suarez D.L."/>
            <person name="Swayne D.E."/>
        </authorList>
    </citation>
    <scope>NUCLEOTIDE SEQUENCE [LARGE SCALE GENOMIC DNA]</scope>
    <source>
        <strain evidence="4 5">CECT 7691</strain>
    </source>
</reference>
<dbReference type="SMART" id="SM00347">
    <property type="entry name" value="HTH_MARR"/>
    <property type="match status" value="1"/>
</dbReference>
<dbReference type="OrthoDB" id="273614at2"/>
<dbReference type="PANTHER" id="PTHR13947:SF37">
    <property type="entry name" value="LD18367P"/>
    <property type="match status" value="1"/>
</dbReference>
<gene>
    <name evidence="4" type="ORF">OCH7691_02198</name>
</gene>
<organism evidence="4 5">
    <name type="scientific">Oceanibacterium hippocampi</name>
    <dbReference type="NCBI Taxonomy" id="745714"/>
    <lineage>
        <taxon>Bacteria</taxon>
        <taxon>Pseudomonadati</taxon>
        <taxon>Pseudomonadota</taxon>
        <taxon>Alphaproteobacteria</taxon>
        <taxon>Sneathiellales</taxon>
        <taxon>Sneathiellaceae</taxon>
        <taxon>Oceanibacterium</taxon>
    </lineage>
</organism>
<accession>A0A1Y5T1I8</accession>
<keyword evidence="5" id="KW-1185">Reference proteome</keyword>
<dbReference type="GO" id="GO:0003700">
    <property type="term" value="F:DNA-binding transcription factor activity"/>
    <property type="evidence" value="ECO:0007669"/>
    <property type="project" value="InterPro"/>
</dbReference>
<dbReference type="InParanoid" id="A0A1Y5T1I8"/>
<evidence type="ECO:0000259" key="2">
    <source>
        <dbReference type="PROSITE" id="PS50995"/>
    </source>
</evidence>
<evidence type="ECO:0000256" key="1">
    <source>
        <dbReference type="ARBA" id="ARBA00022679"/>
    </source>
</evidence>
<dbReference type="InterPro" id="IPR000835">
    <property type="entry name" value="HTH_MarR-typ"/>
</dbReference>
<dbReference type="Gene3D" id="3.40.630.30">
    <property type="match status" value="1"/>
</dbReference>
<dbReference type="CDD" id="cd04301">
    <property type="entry name" value="NAT_SF"/>
    <property type="match status" value="1"/>
</dbReference>
<evidence type="ECO:0000313" key="4">
    <source>
        <dbReference type="EMBL" id="SLN50066.1"/>
    </source>
</evidence>
<dbReference type="InterPro" id="IPR016181">
    <property type="entry name" value="Acyl_CoA_acyltransferase"/>
</dbReference>